<evidence type="ECO:0000256" key="1">
    <source>
        <dbReference type="SAM" id="MobiDB-lite"/>
    </source>
</evidence>
<feature type="region of interest" description="Disordered" evidence="1">
    <location>
        <begin position="234"/>
        <end position="253"/>
    </location>
</feature>
<dbReference type="GO" id="GO:0006508">
    <property type="term" value="P:proteolysis"/>
    <property type="evidence" value="ECO:0007669"/>
    <property type="project" value="UniProtKB-KW"/>
</dbReference>
<name>A0A5A7PCX2_STRAF</name>
<evidence type="ECO:0000313" key="2">
    <source>
        <dbReference type="EMBL" id="GER30783.1"/>
    </source>
</evidence>
<sequence length="253" mass="28087">MGPEIPLLVKSTDCKLGPESKSGGRVPVSLLKLRSKLVRYERARRPEIDPGISPVRLLIDSTRVCSLLSVPNSSGIGPERLLMLKSTRVRFRYLVMFGGIWPWKLLQESWSSSKRLARPRLVGTRPVNLFSVNPGPKAGNGPSSLFLLKFKDLNKLGCWPQGSKNALGIEVRRLLDTSRDSKLGKLHIYVRNSEVERKNERKERPLTEEWSGPQSIPPQEQGFESLVTFWSGQKADQGAAGMKPSSGGANTQT</sequence>
<feature type="region of interest" description="Disordered" evidence="1">
    <location>
        <begin position="197"/>
        <end position="223"/>
    </location>
</feature>
<dbReference type="AlphaFoldDB" id="A0A5A7PCX2"/>
<protein>
    <submittedName>
        <fullName evidence="2">DegPprotease 7</fullName>
    </submittedName>
</protein>
<keyword evidence="3" id="KW-1185">Reference proteome</keyword>
<dbReference type="Proteomes" id="UP000325081">
    <property type="component" value="Unassembled WGS sequence"/>
</dbReference>
<dbReference type="EMBL" id="BKCP01004394">
    <property type="protein sequence ID" value="GER30783.1"/>
    <property type="molecule type" value="Genomic_DNA"/>
</dbReference>
<proteinExistence type="predicted"/>
<reference evidence="3" key="1">
    <citation type="journal article" date="2019" name="Curr. Biol.">
        <title>Genome Sequence of Striga asiatica Provides Insight into the Evolution of Plant Parasitism.</title>
        <authorList>
            <person name="Yoshida S."/>
            <person name="Kim S."/>
            <person name="Wafula E.K."/>
            <person name="Tanskanen J."/>
            <person name="Kim Y.M."/>
            <person name="Honaas L."/>
            <person name="Yang Z."/>
            <person name="Spallek T."/>
            <person name="Conn C.E."/>
            <person name="Ichihashi Y."/>
            <person name="Cheong K."/>
            <person name="Cui S."/>
            <person name="Der J.P."/>
            <person name="Gundlach H."/>
            <person name="Jiao Y."/>
            <person name="Hori C."/>
            <person name="Ishida J.K."/>
            <person name="Kasahara H."/>
            <person name="Kiba T."/>
            <person name="Kim M.S."/>
            <person name="Koo N."/>
            <person name="Laohavisit A."/>
            <person name="Lee Y.H."/>
            <person name="Lumba S."/>
            <person name="McCourt P."/>
            <person name="Mortimer J.C."/>
            <person name="Mutuku J.M."/>
            <person name="Nomura T."/>
            <person name="Sasaki-Sekimoto Y."/>
            <person name="Seto Y."/>
            <person name="Wang Y."/>
            <person name="Wakatake T."/>
            <person name="Sakakibara H."/>
            <person name="Demura T."/>
            <person name="Yamaguchi S."/>
            <person name="Yoneyama K."/>
            <person name="Manabe R.I."/>
            <person name="Nelson D.C."/>
            <person name="Schulman A.H."/>
            <person name="Timko M.P."/>
            <person name="dePamphilis C.W."/>
            <person name="Choi D."/>
            <person name="Shirasu K."/>
        </authorList>
    </citation>
    <scope>NUCLEOTIDE SEQUENCE [LARGE SCALE GENOMIC DNA]</scope>
    <source>
        <strain evidence="3">cv. UVA1</strain>
    </source>
</reference>
<accession>A0A5A7PCX2</accession>
<keyword evidence="2" id="KW-0378">Hydrolase</keyword>
<keyword evidence="2" id="KW-0645">Protease</keyword>
<feature type="non-terminal residue" evidence="2">
    <location>
        <position position="253"/>
    </location>
</feature>
<dbReference type="GO" id="GO:0008233">
    <property type="term" value="F:peptidase activity"/>
    <property type="evidence" value="ECO:0007669"/>
    <property type="project" value="UniProtKB-KW"/>
</dbReference>
<evidence type="ECO:0000313" key="3">
    <source>
        <dbReference type="Proteomes" id="UP000325081"/>
    </source>
</evidence>
<comment type="caution">
    <text evidence="2">The sequence shown here is derived from an EMBL/GenBank/DDBJ whole genome shotgun (WGS) entry which is preliminary data.</text>
</comment>
<dbReference type="OrthoDB" id="1654002at2759"/>
<feature type="compositionally biased region" description="Basic and acidic residues" evidence="1">
    <location>
        <begin position="197"/>
        <end position="207"/>
    </location>
</feature>
<gene>
    <name evidence="2" type="ORF">STAS_06740</name>
</gene>
<organism evidence="2 3">
    <name type="scientific">Striga asiatica</name>
    <name type="common">Asiatic witchweed</name>
    <name type="synonym">Buchnera asiatica</name>
    <dbReference type="NCBI Taxonomy" id="4170"/>
    <lineage>
        <taxon>Eukaryota</taxon>
        <taxon>Viridiplantae</taxon>
        <taxon>Streptophyta</taxon>
        <taxon>Embryophyta</taxon>
        <taxon>Tracheophyta</taxon>
        <taxon>Spermatophyta</taxon>
        <taxon>Magnoliopsida</taxon>
        <taxon>eudicotyledons</taxon>
        <taxon>Gunneridae</taxon>
        <taxon>Pentapetalae</taxon>
        <taxon>asterids</taxon>
        <taxon>lamiids</taxon>
        <taxon>Lamiales</taxon>
        <taxon>Orobanchaceae</taxon>
        <taxon>Buchnereae</taxon>
        <taxon>Striga</taxon>
    </lineage>
</organism>